<dbReference type="OrthoDB" id="339006at2157"/>
<dbReference type="InterPro" id="IPR000182">
    <property type="entry name" value="GNAT_dom"/>
</dbReference>
<keyword evidence="3" id="KW-1185">Reference proteome</keyword>
<sequence length="175" mass="19779">MLDGLRRLLDRVRPDDDFPTPPRTVEDAHGRPIHYRAFTDADVDALAAMYDDFDPAMRAQGTPPVGEAAVRDWLDHVTTGPGVVARHDDRVVGHVAFVPDDDTHELAIFVHQDYQRARVGTELIRTGLGHARSQAVTRVWLSVESWKRGAQKLYRRHGFTTDDPVGATYRMSRRL</sequence>
<dbReference type="Gene3D" id="3.40.630.30">
    <property type="match status" value="1"/>
</dbReference>
<dbReference type="Pfam" id="PF00583">
    <property type="entry name" value="Acetyltransf_1"/>
    <property type="match status" value="1"/>
</dbReference>
<keyword evidence="2" id="KW-0808">Transferase</keyword>
<dbReference type="SUPFAM" id="SSF55729">
    <property type="entry name" value="Acyl-CoA N-acyltransferases (Nat)"/>
    <property type="match status" value="1"/>
</dbReference>
<protein>
    <submittedName>
        <fullName evidence="2">GNAT family N-acetyltransferase</fullName>
    </submittedName>
</protein>
<dbReference type="PROSITE" id="PS51186">
    <property type="entry name" value="GNAT"/>
    <property type="match status" value="1"/>
</dbReference>
<dbReference type="EMBL" id="BMPG01000001">
    <property type="protein sequence ID" value="GGL52599.1"/>
    <property type="molecule type" value="Genomic_DNA"/>
</dbReference>
<comment type="caution">
    <text evidence="2">The sequence shown here is derived from an EMBL/GenBank/DDBJ whole genome shotgun (WGS) entry which is preliminary data.</text>
</comment>
<evidence type="ECO:0000259" key="1">
    <source>
        <dbReference type="PROSITE" id="PS51186"/>
    </source>
</evidence>
<feature type="domain" description="N-acetyltransferase" evidence="1">
    <location>
        <begin position="33"/>
        <end position="175"/>
    </location>
</feature>
<dbReference type="AlphaFoldDB" id="A0A830FHA5"/>
<dbReference type="Proteomes" id="UP000607197">
    <property type="component" value="Unassembled WGS sequence"/>
</dbReference>
<reference evidence="2" key="2">
    <citation type="submission" date="2020-09" db="EMBL/GenBank/DDBJ databases">
        <authorList>
            <person name="Sun Q."/>
            <person name="Ohkuma M."/>
        </authorList>
    </citation>
    <scope>NUCLEOTIDE SEQUENCE</scope>
    <source>
        <strain evidence="2">JCM 19596</strain>
    </source>
</reference>
<evidence type="ECO:0000313" key="3">
    <source>
        <dbReference type="Proteomes" id="UP000607197"/>
    </source>
</evidence>
<accession>A0A830FHA5</accession>
<organism evidence="2 3">
    <name type="scientific">Halocalculus aciditolerans</name>
    <dbReference type="NCBI Taxonomy" id="1383812"/>
    <lineage>
        <taxon>Archaea</taxon>
        <taxon>Methanobacteriati</taxon>
        <taxon>Methanobacteriota</taxon>
        <taxon>Stenosarchaea group</taxon>
        <taxon>Halobacteria</taxon>
        <taxon>Halobacteriales</taxon>
        <taxon>Halobacteriaceae</taxon>
        <taxon>Halocalculus</taxon>
    </lineage>
</organism>
<proteinExistence type="predicted"/>
<dbReference type="InterPro" id="IPR016181">
    <property type="entry name" value="Acyl_CoA_acyltransferase"/>
</dbReference>
<evidence type="ECO:0000313" key="2">
    <source>
        <dbReference type="EMBL" id="GGL52599.1"/>
    </source>
</evidence>
<dbReference type="InterPro" id="IPR050276">
    <property type="entry name" value="MshD_Acetyltransferase"/>
</dbReference>
<name>A0A830FHA5_9EURY</name>
<dbReference type="CDD" id="cd04301">
    <property type="entry name" value="NAT_SF"/>
    <property type="match status" value="1"/>
</dbReference>
<dbReference type="RefSeq" id="WP_188976175.1">
    <property type="nucleotide sequence ID" value="NZ_BMPG01000001.1"/>
</dbReference>
<dbReference type="PANTHER" id="PTHR43617">
    <property type="entry name" value="L-AMINO ACID N-ACETYLTRANSFERASE"/>
    <property type="match status" value="1"/>
</dbReference>
<dbReference type="GO" id="GO:0016747">
    <property type="term" value="F:acyltransferase activity, transferring groups other than amino-acyl groups"/>
    <property type="evidence" value="ECO:0007669"/>
    <property type="project" value="InterPro"/>
</dbReference>
<reference evidence="2" key="1">
    <citation type="journal article" date="2014" name="Int. J. Syst. Evol. Microbiol.">
        <title>Complete genome sequence of Corynebacterium casei LMG S-19264T (=DSM 44701T), isolated from a smear-ripened cheese.</title>
        <authorList>
            <consortium name="US DOE Joint Genome Institute (JGI-PGF)"/>
            <person name="Walter F."/>
            <person name="Albersmeier A."/>
            <person name="Kalinowski J."/>
            <person name="Ruckert C."/>
        </authorList>
    </citation>
    <scope>NUCLEOTIDE SEQUENCE</scope>
    <source>
        <strain evidence="2">JCM 19596</strain>
    </source>
</reference>
<gene>
    <name evidence="2" type="ORF">GCM10009039_08560</name>
</gene>